<keyword evidence="3" id="KW-0378">Hydrolase</keyword>
<dbReference type="EMBL" id="RCMK01001248">
    <property type="protein sequence ID" value="KAG2898515.1"/>
    <property type="molecule type" value="Genomic_DNA"/>
</dbReference>
<evidence type="ECO:0000256" key="1">
    <source>
        <dbReference type="ARBA" id="ARBA00005234"/>
    </source>
</evidence>
<dbReference type="SUPFAM" id="SSF54001">
    <property type="entry name" value="Cysteine proteinases"/>
    <property type="match status" value="1"/>
</dbReference>
<dbReference type="GO" id="GO:0006508">
    <property type="term" value="P:proteolysis"/>
    <property type="evidence" value="ECO:0007669"/>
    <property type="project" value="UniProtKB-KW"/>
</dbReference>
<gene>
    <name evidence="5" type="ORF">PC117_g22502</name>
</gene>
<organism evidence="5 6">
    <name type="scientific">Phytophthora cactorum</name>
    <dbReference type="NCBI Taxonomy" id="29920"/>
    <lineage>
        <taxon>Eukaryota</taxon>
        <taxon>Sar</taxon>
        <taxon>Stramenopiles</taxon>
        <taxon>Oomycota</taxon>
        <taxon>Peronosporomycetes</taxon>
        <taxon>Peronosporales</taxon>
        <taxon>Peronosporaceae</taxon>
        <taxon>Phytophthora</taxon>
    </lineage>
</organism>
<evidence type="ECO:0000313" key="5">
    <source>
        <dbReference type="EMBL" id="KAG2898515.1"/>
    </source>
</evidence>
<comment type="similarity">
    <text evidence="1">Belongs to the peptidase C48 family.</text>
</comment>
<proteinExistence type="inferred from homology"/>
<dbReference type="Gene3D" id="3.40.395.10">
    <property type="entry name" value="Adenoviral Proteinase, Chain A"/>
    <property type="match status" value="1"/>
</dbReference>
<dbReference type="GO" id="GO:0008234">
    <property type="term" value="F:cysteine-type peptidase activity"/>
    <property type="evidence" value="ECO:0007669"/>
    <property type="project" value="InterPro"/>
</dbReference>
<keyword evidence="2" id="KW-0645">Protease</keyword>
<dbReference type="InterPro" id="IPR003653">
    <property type="entry name" value="Peptidase_C48_C"/>
</dbReference>
<dbReference type="Proteomes" id="UP000736787">
    <property type="component" value="Unassembled WGS sequence"/>
</dbReference>
<dbReference type="Pfam" id="PF02902">
    <property type="entry name" value="Peptidase_C48"/>
    <property type="match status" value="1"/>
</dbReference>
<feature type="domain" description="Ubiquitin-like protease family profile" evidence="4">
    <location>
        <begin position="53"/>
        <end position="106"/>
    </location>
</feature>
<protein>
    <recommendedName>
        <fullName evidence="4">Ubiquitin-like protease family profile domain-containing protein</fullName>
    </recommendedName>
</protein>
<accession>A0A8T1B8E0</accession>
<evidence type="ECO:0000256" key="2">
    <source>
        <dbReference type="ARBA" id="ARBA00022670"/>
    </source>
</evidence>
<evidence type="ECO:0000256" key="3">
    <source>
        <dbReference type="ARBA" id="ARBA00022801"/>
    </source>
</evidence>
<dbReference type="InterPro" id="IPR038765">
    <property type="entry name" value="Papain-like_cys_pep_sf"/>
</dbReference>
<dbReference type="AlphaFoldDB" id="A0A8T1B8E0"/>
<sequence length="188" mass="21225">MRMTEQVKYTAAPKEKYGNNATIFLPAMKTPVPKTPKKGMRIPPKTLSLVAAVCKRVVFLPLNNNGCHWTCLVVDGATETVYCYDSMDKRTNHNLLADLGDELVKNGLSQAFSITFVLSPIQKDGDSWGLFISLYSWRRFWKVQAAIIRRLGCCAADGMPCVLWWTSATRAKERRRQLNSRGSEAKYD</sequence>
<dbReference type="VEuPathDB" id="FungiDB:PC110_g11256"/>
<evidence type="ECO:0000313" key="6">
    <source>
        <dbReference type="Proteomes" id="UP000736787"/>
    </source>
</evidence>
<evidence type="ECO:0000259" key="4">
    <source>
        <dbReference type="Pfam" id="PF02902"/>
    </source>
</evidence>
<name>A0A8T1B8E0_9STRA</name>
<comment type="caution">
    <text evidence="5">The sequence shown here is derived from an EMBL/GenBank/DDBJ whole genome shotgun (WGS) entry which is preliminary data.</text>
</comment>
<reference evidence="5" key="1">
    <citation type="submission" date="2018-10" db="EMBL/GenBank/DDBJ databases">
        <title>Effector identification in a new, highly contiguous assembly of the strawberry crown rot pathogen Phytophthora cactorum.</title>
        <authorList>
            <person name="Armitage A.D."/>
            <person name="Nellist C.F."/>
            <person name="Bates H."/>
            <person name="Vickerstaff R.J."/>
            <person name="Harrison R.J."/>
        </authorList>
    </citation>
    <scope>NUCLEOTIDE SEQUENCE</scope>
    <source>
        <strain evidence="5">4040</strain>
    </source>
</reference>